<feature type="region of interest" description="Disordered" evidence="5">
    <location>
        <begin position="1"/>
        <end position="22"/>
    </location>
</feature>
<dbReference type="GO" id="GO:0000976">
    <property type="term" value="F:transcription cis-regulatory region binding"/>
    <property type="evidence" value="ECO:0007669"/>
    <property type="project" value="TreeGrafter"/>
</dbReference>
<dbReference type="Pfam" id="PF00440">
    <property type="entry name" value="TetR_N"/>
    <property type="match status" value="1"/>
</dbReference>
<dbReference type="AlphaFoldDB" id="A0A5C8ZJ17"/>
<evidence type="ECO:0000256" key="3">
    <source>
        <dbReference type="ARBA" id="ARBA00023163"/>
    </source>
</evidence>
<organism evidence="7 8">
    <name type="scientific">Quadrisphaera setariae</name>
    <dbReference type="NCBI Taxonomy" id="2593304"/>
    <lineage>
        <taxon>Bacteria</taxon>
        <taxon>Bacillati</taxon>
        <taxon>Actinomycetota</taxon>
        <taxon>Actinomycetes</taxon>
        <taxon>Kineosporiales</taxon>
        <taxon>Kineosporiaceae</taxon>
        <taxon>Quadrisphaera</taxon>
    </lineage>
</organism>
<evidence type="ECO:0000256" key="5">
    <source>
        <dbReference type="SAM" id="MobiDB-lite"/>
    </source>
</evidence>
<dbReference type="Proteomes" id="UP000321234">
    <property type="component" value="Unassembled WGS sequence"/>
</dbReference>
<dbReference type="OrthoDB" id="8688418at2"/>
<comment type="caution">
    <text evidence="7">The sequence shown here is derived from an EMBL/GenBank/DDBJ whole genome shotgun (WGS) entry which is preliminary data.</text>
</comment>
<feature type="compositionally biased region" description="Basic and acidic residues" evidence="5">
    <location>
        <begin position="1"/>
        <end position="11"/>
    </location>
</feature>
<dbReference type="PANTHER" id="PTHR30055">
    <property type="entry name" value="HTH-TYPE TRANSCRIPTIONAL REGULATOR RUTR"/>
    <property type="match status" value="1"/>
</dbReference>
<dbReference type="InterPro" id="IPR009057">
    <property type="entry name" value="Homeodomain-like_sf"/>
</dbReference>
<evidence type="ECO:0000313" key="7">
    <source>
        <dbReference type="EMBL" id="TXR57103.1"/>
    </source>
</evidence>
<reference evidence="7 8" key="1">
    <citation type="submission" date="2019-07" db="EMBL/GenBank/DDBJ databases">
        <title>Quadrisphaera sp. strain DD2A genome sequencing and assembly.</title>
        <authorList>
            <person name="Kim I."/>
        </authorList>
    </citation>
    <scope>NUCLEOTIDE SEQUENCE [LARGE SCALE GENOMIC DNA]</scope>
    <source>
        <strain evidence="7 8">DD2A</strain>
    </source>
</reference>
<dbReference type="GO" id="GO:0003700">
    <property type="term" value="F:DNA-binding transcription factor activity"/>
    <property type="evidence" value="ECO:0007669"/>
    <property type="project" value="TreeGrafter"/>
</dbReference>
<keyword evidence="3" id="KW-0804">Transcription</keyword>
<dbReference type="PROSITE" id="PS50977">
    <property type="entry name" value="HTH_TETR_2"/>
    <property type="match status" value="1"/>
</dbReference>
<evidence type="ECO:0000256" key="1">
    <source>
        <dbReference type="ARBA" id="ARBA00023015"/>
    </source>
</evidence>
<evidence type="ECO:0000259" key="6">
    <source>
        <dbReference type="PROSITE" id="PS50977"/>
    </source>
</evidence>
<keyword evidence="1" id="KW-0805">Transcription regulation</keyword>
<dbReference type="EMBL" id="VKAC01000003">
    <property type="protein sequence ID" value="TXR57103.1"/>
    <property type="molecule type" value="Genomic_DNA"/>
</dbReference>
<evidence type="ECO:0000313" key="8">
    <source>
        <dbReference type="Proteomes" id="UP000321234"/>
    </source>
</evidence>
<dbReference type="Gene3D" id="1.10.357.10">
    <property type="entry name" value="Tetracycline Repressor, domain 2"/>
    <property type="match status" value="1"/>
</dbReference>
<name>A0A5C8ZJ17_9ACTN</name>
<dbReference type="SUPFAM" id="SSF46689">
    <property type="entry name" value="Homeodomain-like"/>
    <property type="match status" value="1"/>
</dbReference>
<accession>A0A5C8ZJ17</accession>
<dbReference type="InterPro" id="IPR050109">
    <property type="entry name" value="HTH-type_TetR-like_transc_reg"/>
</dbReference>
<sequence length="210" mass="22809">MHDVQEEGLRESKKRATRRELSRTTRRLALEHGYDAVTVEQVCSEVGVSVRTFHNYFASKDEAALGEDPPLATSEQRAAFLAGAPHGDLLADLLALADTEPEPGLQDDVAATFALAQREPRLLALWLGRVSTREEELRSLVAERLGTDEDDARCAAAAALAMTTVRLAWTGWMAEPATGLRAHLDLVHEQLRSLVAPAHAPAPETAGADR</sequence>
<feature type="DNA-binding region" description="H-T-H motif" evidence="4">
    <location>
        <begin position="38"/>
        <end position="57"/>
    </location>
</feature>
<dbReference type="RefSeq" id="WP_147925524.1">
    <property type="nucleotide sequence ID" value="NZ_VKAC01000003.1"/>
</dbReference>
<feature type="domain" description="HTH tetR-type" evidence="6">
    <location>
        <begin position="15"/>
        <end position="75"/>
    </location>
</feature>
<proteinExistence type="predicted"/>
<protein>
    <submittedName>
        <fullName evidence="7">TetR/AcrR family transcriptional regulator</fullName>
    </submittedName>
</protein>
<keyword evidence="8" id="KW-1185">Reference proteome</keyword>
<keyword evidence="2 4" id="KW-0238">DNA-binding</keyword>
<evidence type="ECO:0000256" key="4">
    <source>
        <dbReference type="PROSITE-ProRule" id="PRU00335"/>
    </source>
</evidence>
<dbReference type="InterPro" id="IPR001647">
    <property type="entry name" value="HTH_TetR"/>
</dbReference>
<evidence type="ECO:0000256" key="2">
    <source>
        <dbReference type="ARBA" id="ARBA00023125"/>
    </source>
</evidence>
<dbReference type="PANTHER" id="PTHR30055:SF238">
    <property type="entry name" value="MYCOFACTOCIN BIOSYNTHESIS TRANSCRIPTIONAL REGULATOR MFTR-RELATED"/>
    <property type="match status" value="1"/>
</dbReference>
<gene>
    <name evidence="7" type="ORF">FMM08_06450</name>
</gene>